<reference evidence="1" key="1">
    <citation type="submission" date="2020-03" db="EMBL/GenBank/DDBJ databases">
        <title>Hybrid Assembly of Korean Phytophthora infestans isolates.</title>
        <authorList>
            <person name="Prokchorchik M."/>
            <person name="Lee Y."/>
            <person name="Seo J."/>
            <person name="Cho J.-H."/>
            <person name="Park Y.-E."/>
            <person name="Jang D.-C."/>
            <person name="Im J.-S."/>
            <person name="Choi J.-G."/>
            <person name="Park H.-J."/>
            <person name="Lee G.-B."/>
            <person name="Lee Y.-G."/>
            <person name="Hong S.-Y."/>
            <person name="Cho K."/>
            <person name="Sohn K.H."/>
        </authorList>
    </citation>
    <scope>NUCLEOTIDE SEQUENCE</scope>
    <source>
        <strain evidence="1">KR_2_A2</strain>
    </source>
</reference>
<feature type="non-terminal residue" evidence="1">
    <location>
        <position position="1"/>
    </location>
</feature>
<comment type="caution">
    <text evidence="1">The sequence shown here is derived from an EMBL/GenBank/DDBJ whole genome shotgun (WGS) entry which is preliminary data.</text>
</comment>
<dbReference type="AlphaFoldDB" id="A0A8S9UTQ0"/>
<name>A0A8S9UTQ0_PHYIN</name>
<organism evidence="1 2">
    <name type="scientific">Phytophthora infestans</name>
    <name type="common">Potato late blight agent</name>
    <name type="synonym">Botrytis infestans</name>
    <dbReference type="NCBI Taxonomy" id="4787"/>
    <lineage>
        <taxon>Eukaryota</taxon>
        <taxon>Sar</taxon>
        <taxon>Stramenopiles</taxon>
        <taxon>Oomycota</taxon>
        <taxon>Peronosporomycetes</taxon>
        <taxon>Peronosporales</taxon>
        <taxon>Peronosporaceae</taxon>
        <taxon>Phytophthora</taxon>
    </lineage>
</organism>
<sequence length="99" mass="10926">GILLGLNTDKPPKKCNGFPVLHPKTTTRQLGYWVGNATTAINSTTTENRDDLQQFGSAKNFTIQCGCTAVNFVYDKSPRAHGGIGLQELMQRYEQPELI</sequence>
<proteinExistence type="predicted"/>
<protein>
    <submittedName>
        <fullName evidence="1">Uncharacterized protein</fullName>
    </submittedName>
</protein>
<evidence type="ECO:0000313" key="1">
    <source>
        <dbReference type="EMBL" id="KAF4144091.1"/>
    </source>
</evidence>
<evidence type="ECO:0000313" key="2">
    <source>
        <dbReference type="Proteomes" id="UP000704712"/>
    </source>
</evidence>
<dbReference type="Proteomes" id="UP000704712">
    <property type="component" value="Unassembled WGS sequence"/>
</dbReference>
<dbReference type="EMBL" id="JAACNO010000897">
    <property type="protein sequence ID" value="KAF4144091.1"/>
    <property type="molecule type" value="Genomic_DNA"/>
</dbReference>
<gene>
    <name evidence="1" type="ORF">GN958_ATG06683</name>
</gene>
<accession>A0A8S9UTQ0</accession>